<keyword evidence="2" id="KW-1133">Transmembrane helix</keyword>
<accession>A0AAV2E2T1</accession>
<name>A0AAV2E2T1_9ROSI</name>
<feature type="transmembrane region" description="Helical" evidence="2">
    <location>
        <begin position="65"/>
        <end position="85"/>
    </location>
</feature>
<reference evidence="3 4" key="1">
    <citation type="submission" date="2024-04" db="EMBL/GenBank/DDBJ databases">
        <authorList>
            <person name="Fracassetti M."/>
        </authorList>
    </citation>
    <scope>NUCLEOTIDE SEQUENCE [LARGE SCALE GENOMIC DNA]</scope>
</reference>
<sequence>MPRGSATASKFSPRIPSPRLRRNGATTNFRRRGTPAGRGFLWAELNDDEVEVAEDEEEASSTDNILLLFFFLVVLLFLILIGLPFSRGCGGGVGIAGVESFAADRVGVAMAGGRGG</sequence>
<proteinExistence type="predicted"/>
<protein>
    <submittedName>
        <fullName evidence="3">Uncharacterized protein</fullName>
    </submittedName>
</protein>
<evidence type="ECO:0000313" key="3">
    <source>
        <dbReference type="EMBL" id="CAL1380149.1"/>
    </source>
</evidence>
<dbReference type="Proteomes" id="UP001497516">
    <property type="component" value="Chromosome 4"/>
</dbReference>
<organism evidence="3 4">
    <name type="scientific">Linum trigynum</name>
    <dbReference type="NCBI Taxonomy" id="586398"/>
    <lineage>
        <taxon>Eukaryota</taxon>
        <taxon>Viridiplantae</taxon>
        <taxon>Streptophyta</taxon>
        <taxon>Embryophyta</taxon>
        <taxon>Tracheophyta</taxon>
        <taxon>Spermatophyta</taxon>
        <taxon>Magnoliopsida</taxon>
        <taxon>eudicotyledons</taxon>
        <taxon>Gunneridae</taxon>
        <taxon>Pentapetalae</taxon>
        <taxon>rosids</taxon>
        <taxon>fabids</taxon>
        <taxon>Malpighiales</taxon>
        <taxon>Linaceae</taxon>
        <taxon>Linum</taxon>
    </lineage>
</organism>
<evidence type="ECO:0000256" key="1">
    <source>
        <dbReference type="SAM" id="MobiDB-lite"/>
    </source>
</evidence>
<keyword evidence="2" id="KW-0472">Membrane</keyword>
<feature type="compositionally biased region" description="Polar residues" evidence="1">
    <location>
        <begin position="1"/>
        <end position="10"/>
    </location>
</feature>
<keyword evidence="4" id="KW-1185">Reference proteome</keyword>
<feature type="region of interest" description="Disordered" evidence="1">
    <location>
        <begin position="1"/>
        <end position="33"/>
    </location>
</feature>
<evidence type="ECO:0000313" key="4">
    <source>
        <dbReference type="Proteomes" id="UP001497516"/>
    </source>
</evidence>
<gene>
    <name evidence="3" type="ORF">LTRI10_LOCUS21615</name>
</gene>
<keyword evidence="2" id="KW-0812">Transmembrane</keyword>
<evidence type="ECO:0000256" key="2">
    <source>
        <dbReference type="SAM" id="Phobius"/>
    </source>
</evidence>
<dbReference type="AlphaFoldDB" id="A0AAV2E2T1"/>
<dbReference type="EMBL" id="OZ034817">
    <property type="protein sequence ID" value="CAL1380149.1"/>
    <property type="molecule type" value="Genomic_DNA"/>
</dbReference>